<dbReference type="GO" id="GO:0005789">
    <property type="term" value="C:endoplasmic reticulum membrane"/>
    <property type="evidence" value="ECO:0007669"/>
    <property type="project" value="TreeGrafter"/>
</dbReference>
<keyword evidence="4" id="KW-1185">Reference proteome</keyword>
<dbReference type="GO" id="GO:0070679">
    <property type="term" value="F:inositol 1,4,5 trisphosphate binding"/>
    <property type="evidence" value="ECO:0007669"/>
    <property type="project" value="TreeGrafter"/>
</dbReference>
<dbReference type="GO" id="GO:0005509">
    <property type="term" value="F:calcium ion binding"/>
    <property type="evidence" value="ECO:0007669"/>
    <property type="project" value="TreeGrafter"/>
</dbReference>
<evidence type="ECO:0000256" key="1">
    <source>
        <dbReference type="SAM" id="Coils"/>
    </source>
</evidence>
<keyword evidence="3" id="KW-0675">Receptor</keyword>
<proteinExistence type="predicted"/>
<dbReference type="GO" id="GO:0005886">
    <property type="term" value="C:plasma membrane"/>
    <property type="evidence" value="ECO:0007669"/>
    <property type="project" value="TreeGrafter"/>
</dbReference>
<dbReference type="GO" id="GO:0035091">
    <property type="term" value="F:phosphatidylinositol binding"/>
    <property type="evidence" value="ECO:0007669"/>
    <property type="project" value="TreeGrafter"/>
</dbReference>
<comment type="caution">
    <text evidence="3">The sequence shown here is derived from an EMBL/GenBank/DDBJ whole genome shotgun (WGS) entry which is preliminary data.</text>
</comment>
<evidence type="ECO:0000313" key="3">
    <source>
        <dbReference type="EMBL" id="KAG8513818.1"/>
    </source>
</evidence>
<dbReference type="GO" id="GO:0016529">
    <property type="term" value="C:sarcoplasmic reticulum"/>
    <property type="evidence" value="ECO:0007669"/>
    <property type="project" value="TreeGrafter"/>
</dbReference>
<dbReference type="EMBL" id="JAGFMF010011760">
    <property type="protein sequence ID" value="KAG8513818.1"/>
    <property type="molecule type" value="Genomic_DNA"/>
</dbReference>
<dbReference type="Proteomes" id="UP000700334">
    <property type="component" value="Unassembled WGS sequence"/>
</dbReference>
<dbReference type="InterPro" id="IPR015925">
    <property type="entry name" value="Ryanodine_IP3_receptor"/>
</dbReference>
<dbReference type="AlphaFoldDB" id="A0A8J6DPQ3"/>
<dbReference type="OrthoDB" id="300855at2759"/>
<reference evidence="3" key="1">
    <citation type="journal article" date="2021" name="Evol. Appl.">
        <title>The genome of the Pyrenean desman and the effects of bottlenecks and inbreeding on the genomic landscape of an endangered species.</title>
        <authorList>
            <person name="Escoda L."/>
            <person name="Castresana J."/>
        </authorList>
    </citation>
    <scope>NUCLEOTIDE SEQUENCE</scope>
    <source>
        <strain evidence="3">IBE-C5619</strain>
    </source>
</reference>
<dbReference type="GO" id="GO:0051209">
    <property type="term" value="P:release of sequestered calcium ion into cytosol"/>
    <property type="evidence" value="ECO:0007669"/>
    <property type="project" value="TreeGrafter"/>
</dbReference>
<feature type="region of interest" description="Disordered" evidence="2">
    <location>
        <begin position="1"/>
        <end position="25"/>
    </location>
</feature>
<gene>
    <name evidence="3" type="ORF">J0S82_000487</name>
</gene>
<feature type="region of interest" description="Disordered" evidence="2">
    <location>
        <begin position="131"/>
        <end position="167"/>
    </location>
</feature>
<dbReference type="PANTHER" id="PTHR13715">
    <property type="entry name" value="RYANODINE RECEPTOR AND IP3 RECEPTOR"/>
    <property type="match status" value="1"/>
</dbReference>
<feature type="coiled-coil region" evidence="1">
    <location>
        <begin position="369"/>
        <end position="403"/>
    </location>
</feature>
<organism evidence="3 4">
    <name type="scientific">Galemys pyrenaicus</name>
    <name type="common">Iberian desman</name>
    <name type="synonym">Pyrenean desman</name>
    <dbReference type="NCBI Taxonomy" id="202257"/>
    <lineage>
        <taxon>Eukaryota</taxon>
        <taxon>Metazoa</taxon>
        <taxon>Chordata</taxon>
        <taxon>Craniata</taxon>
        <taxon>Vertebrata</taxon>
        <taxon>Euteleostomi</taxon>
        <taxon>Mammalia</taxon>
        <taxon>Eutheria</taxon>
        <taxon>Laurasiatheria</taxon>
        <taxon>Eulipotyphla</taxon>
        <taxon>Talpidae</taxon>
        <taxon>Galemys</taxon>
    </lineage>
</organism>
<evidence type="ECO:0000256" key="2">
    <source>
        <dbReference type="SAM" id="MobiDB-lite"/>
    </source>
</evidence>
<dbReference type="PANTHER" id="PTHR13715:SF53">
    <property type="entry name" value="INOSITOL 1,4,5-TRISPHOSPHATE RECEPTOR TYPE 2"/>
    <property type="match status" value="1"/>
</dbReference>
<name>A0A8J6DPQ3_GALPY</name>
<evidence type="ECO:0000313" key="4">
    <source>
        <dbReference type="Proteomes" id="UP000700334"/>
    </source>
</evidence>
<dbReference type="GO" id="GO:0030667">
    <property type="term" value="C:secretory granule membrane"/>
    <property type="evidence" value="ECO:0007669"/>
    <property type="project" value="TreeGrafter"/>
</dbReference>
<accession>A0A8J6DPQ3</accession>
<protein>
    <submittedName>
        <fullName evidence="3">Inositol 1,4,5-trisphosphate receptor type 2</fullName>
    </submittedName>
</protein>
<dbReference type="GO" id="GO:0005220">
    <property type="term" value="F:inositol 1,4,5-trisphosphate-gated calcium channel activity"/>
    <property type="evidence" value="ECO:0007669"/>
    <property type="project" value="TreeGrafter"/>
</dbReference>
<sequence length="582" mass="63577">MTKETPTEECPEGHPSRHRGAGLERDKFDNKTVSFEEHIKSEHNMWHYLYFLVLVKVKDPTEYTGPESYVAQMIVFASWRAGTVLNSLGQEKQRDAERDGLWVETVEGHEEMSGFIRVEGKMTECADECTGDARVSLDPPHPKRQRTVSAPRRSEKSRGSHLQQGGGGQLASYLLKLKETDSVTYAKTSDSEGLWTAVGSQPPDLEGAGRPLANLVTHSQGAASPTLQHWSPCSCCSCVSSPATLLAADGGWRPLSFPETWPSQTSPCGPLLAVLCPRLGAASVASTPTARPVQPAGPGWLRLLRTGNLAVPVRACNAVSPARPLKPNALRPERILVRRGATEKNLDWFPRMRAMSLVCNEGDSEQNEIRSLQEKLESTMSLVKQLSGQLAELKEQMLENAEANCGPRNTQLLLPKLSVKLSHAEENTLDHGPLVSTEKPLTNSSHSQQRPILALTLNHPVTSADLGTSRSGSTSSIHPAGKGLVPILPLLPTPSLQKAGSRERLGPLSLPPPILSTGRVGLNAHCDAWCCPGDYELRSPDRGLIILQMFFRKPTLFSFFPFFLVFLPPSFHFSTPRSLLLG</sequence>
<keyword evidence="1" id="KW-0175">Coiled coil</keyword>